<comment type="caution">
    <text evidence="2">The sequence shown here is derived from an EMBL/GenBank/DDBJ whole genome shotgun (WGS) entry which is preliminary data.</text>
</comment>
<proteinExistence type="predicted"/>
<protein>
    <submittedName>
        <fullName evidence="2">Uncharacterized protein</fullName>
    </submittedName>
</protein>
<feature type="compositionally biased region" description="Polar residues" evidence="1">
    <location>
        <begin position="290"/>
        <end position="323"/>
    </location>
</feature>
<dbReference type="EMBL" id="JASNQZ010000006">
    <property type="protein sequence ID" value="KAL0955823.1"/>
    <property type="molecule type" value="Genomic_DNA"/>
</dbReference>
<gene>
    <name evidence="2" type="ORF">HGRIS_002026</name>
</gene>
<keyword evidence="3" id="KW-1185">Reference proteome</keyword>
<dbReference type="Proteomes" id="UP001556367">
    <property type="component" value="Unassembled WGS sequence"/>
</dbReference>
<organism evidence="2 3">
    <name type="scientific">Hohenbuehelia grisea</name>
    <dbReference type="NCBI Taxonomy" id="104357"/>
    <lineage>
        <taxon>Eukaryota</taxon>
        <taxon>Fungi</taxon>
        <taxon>Dikarya</taxon>
        <taxon>Basidiomycota</taxon>
        <taxon>Agaricomycotina</taxon>
        <taxon>Agaricomycetes</taxon>
        <taxon>Agaricomycetidae</taxon>
        <taxon>Agaricales</taxon>
        <taxon>Pleurotineae</taxon>
        <taxon>Pleurotaceae</taxon>
        <taxon>Hohenbuehelia</taxon>
    </lineage>
</organism>
<evidence type="ECO:0000313" key="2">
    <source>
        <dbReference type="EMBL" id="KAL0955823.1"/>
    </source>
</evidence>
<evidence type="ECO:0000313" key="3">
    <source>
        <dbReference type="Proteomes" id="UP001556367"/>
    </source>
</evidence>
<feature type="region of interest" description="Disordered" evidence="1">
    <location>
        <begin position="245"/>
        <end position="393"/>
    </location>
</feature>
<reference evidence="3" key="1">
    <citation type="submission" date="2024-06" db="EMBL/GenBank/DDBJ databases">
        <title>Multi-omics analyses provide insights into the biosynthesis of the anticancer antibiotic pleurotin in Hohenbuehelia grisea.</title>
        <authorList>
            <person name="Weaver J.A."/>
            <person name="Alberti F."/>
        </authorList>
    </citation>
    <scope>NUCLEOTIDE SEQUENCE [LARGE SCALE GENOMIC DNA]</scope>
    <source>
        <strain evidence="3">T-177</strain>
    </source>
</reference>
<sequence length="449" mass="49044">MRYSICFTTALVGTTFAAPHASFKKRAGHEPACSNYVPAADQPPLRIEPRRFATAGRIPKTVTNPSCITVNDNNSPYYTYTAQETVVKQTHVTQRLPGVTCDHIVEIQFLKAVLESEGGPCEQYADALKEGKKAEYLPKFFALTDIINDKPNLVYADKPFETPKGHVADLVAQGHKDRALNLQFPKQIFLALDDYVNKKTTSDSQGVARRLDEKIAAEFPGTRLKVQDILNEMKGTVKELAANAVDADCEEEGESSTGKARAKRGPKTKACRPKTQTSSRLAQGSSRSSTTIAPTARPTSGGRQANPPTGQPNNGGRQSQSVARPQVTAPVRRPNTNTRQPGTIGPAAPLGSPPTRQRQNGLPEPPKLQTPVRQPTISAPRTRPGRNGRNRRDGLAALDGLLERRLALVMDKVGASHQVRDILKDVVKRGMNLEELYERGVYETLESLD</sequence>
<evidence type="ECO:0000256" key="1">
    <source>
        <dbReference type="SAM" id="MobiDB-lite"/>
    </source>
</evidence>
<feature type="compositionally biased region" description="Low complexity" evidence="1">
    <location>
        <begin position="278"/>
        <end position="289"/>
    </location>
</feature>
<feature type="compositionally biased region" description="Basic residues" evidence="1">
    <location>
        <begin position="260"/>
        <end position="272"/>
    </location>
</feature>
<accession>A0ABR3JKJ2</accession>
<name>A0ABR3JKJ2_9AGAR</name>